<reference evidence="3" key="1">
    <citation type="submission" date="2021-01" db="EMBL/GenBank/DDBJ databases">
        <authorList>
            <person name="Corre E."/>
            <person name="Pelletier E."/>
            <person name="Niang G."/>
            <person name="Scheremetjew M."/>
            <person name="Finn R."/>
            <person name="Kale V."/>
            <person name="Holt S."/>
            <person name="Cochrane G."/>
            <person name="Meng A."/>
            <person name="Brown T."/>
            <person name="Cohen L."/>
        </authorList>
    </citation>
    <scope>NUCLEOTIDE SEQUENCE</scope>
    <source>
        <strain evidence="3">CCMP1243</strain>
    </source>
</reference>
<sequence length="341" mass="35873">MASEAPSGVDPVMWKALLKWSLQQQNDGTHQTEFKAMSAENKAWLEEVMRDGVVDLVARAGEIIDMFRGALASKTSAEGGEQEEGAEDLVALAEELEDIVDQIDFAKSLVQIGGVGPLLQVVQCKAMDAPVRAGVLSVLKTVVQNNPFAQDALHQSGALKLFMDLFYDATDAPSIRTGALGAISCLVRGHSGLESAFTAPEGGGVDVLAACIESSGEDAQRQTKGLFLLRALVSSDFSTPELARRVNDRLGDRIVELAANPSPDAGSFSVDLGDKAIEALTALAASGAAEPLFAGHRTAIAAARASTQTASGNQDLSEDERQATADRLALWDALLQLAPSE</sequence>
<protein>
    <recommendedName>
        <fullName evidence="2">Nucleotide exchange factor Fes1 domain-containing protein</fullName>
    </recommendedName>
</protein>
<dbReference type="EMBL" id="HBHJ01012285">
    <property type="protein sequence ID" value="CAD9680728.1"/>
    <property type="molecule type" value="Transcribed_RNA"/>
</dbReference>
<dbReference type="Gene3D" id="1.25.10.10">
    <property type="entry name" value="Leucine-rich Repeat Variant"/>
    <property type="match status" value="1"/>
</dbReference>
<dbReference type="PANTHER" id="PTHR19316:SF18">
    <property type="entry name" value="HSP70-BINDING PROTEIN 1"/>
    <property type="match status" value="1"/>
</dbReference>
<gene>
    <name evidence="3" type="ORF">RMAR1173_LOCUS8017</name>
</gene>
<name>A0A7S2RU41_9STRA</name>
<dbReference type="GO" id="GO:0005783">
    <property type="term" value="C:endoplasmic reticulum"/>
    <property type="evidence" value="ECO:0007669"/>
    <property type="project" value="TreeGrafter"/>
</dbReference>
<dbReference type="Pfam" id="PF08609">
    <property type="entry name" value="Fes1"/>
    <property type="match status" value="1"/>
</dbReference>
<dbReference type="PANTHER" id="PTHR19316">
    <property type="entry name" value="PROTEIN FOLDING REGULATOR"/>
    <property type="match status" value="1"/>
</dbReference>
<evidence type="ECO:0000259" key="2">
    <source>
        <dbReference type="Pfam" id="PF08609"/>
    </source>
</evidence>
<evidence type="ECO:0000256" key="1">
    <source>
        <dbReference type="ARBA" id="ARBA00022737"/>
    </source>
</evidence>
<dbReference type="InterPro" id="IPR050693">
    <property type="entry name" value="Hsp70_NEF-Inhibitors"/>
</dbReference>
<dbReference type="InterPro" id="IPR016024">
    <property type="entry name" value="ARM-type_fold"/>
</dbReference>
<keyword evidence="1" id="KW-0677">Repeat</keyword>
<dbReference type="SUPFAM" id="SSF48371">
    <property type="entry name" value="ARM repeat"/>
    <property type="match status" value="1"/>
</dbReference>
<dbReference type="InterPro" id="IPR013918">
    <property type="entry name" value="Nucleotide_exch_fac_Fes1"/>
</dbReference>
<feature type="domain" description="Nucleotide exchange factor Fes1" evidence="2">
    <location>
        <begin position="16"/>
        <end position="109"/>
    </location>
</feature>
<evidence type="ECO:0000313" key="3">
    <source>
        <dbReference type="EMBL" id="CAD9680728.1"/>
    </source>
</evidence>
<accession>A0A7S2RU41</accession>
<dbReference type="InterPro" id="IPR011989">
    <property type="entry name" value="ARM-like"/>
</dbReference>
<organism evidence="3">
    <name type="scientific">Rhizochromulina marina</name>
    <dbReference type="NCBI Taxonomy" id="1034831"/>
    <lineage>
        <taxon>Eukaryota</taxon>
        <taxon>Sar</taxon>
        <taxon>Stramenopiles</taxon>
        <taxon>Ochrophyta</taxon>
        <taxon>Dictyochophyceae</taxon>
        <taxon>Rhizochromulinales</taxon>
        <taxon>Rhizochromulina</taxon>
    </lineage>
</organism>
<dbReference type="GO" id="GO:0000774">
    <property type="term" value="F:adenyl-nucleotide exchange factor activity"/>
    <property type="evidence" value="ECO:0007669"/>
    <property type="project" value="TreeGrafter"/>
</dbReference>
<proteinExistence type="predicted"/>
<dbReference type="AlphaFoldDB" id="A0A7S2RU41"/>